<accession>A0A7W9WTH3</accession>
<sequence>MKDPASCDGRRVAATSQQSFASSIWHDRHWLQPFNQQLARFHARRSTSIPSHRRQRLICFPTASDSARDGFESVRPCTFHTEREHANIIKIKMHNEQIQHYNGYAVQASAHRLPDGSFSSNLLLELTDRVCAEGRYQFYSLDYFMSEEQALQHSTRWARNWVDTRG</sequence>
<dbReference type="Proteomes" id="UP000571554">
    <property type="component" value="Unassembled WGS sequence"/>
</dbReference>
<dbReference type="AlphaFoldDB" id="A0A7W9WTH3"/>
<comment type="caution">
    <text evidence="1">The sequence shown here is derived from an EMBL/GenBank/DDBJ whole genome shotgun (WGS) entry which is preliminary data.</text>
</comment>
<proteinExistence type="predicted"/>
<evidence type="ECO:0000313" key="1">
    <source>
        <dbReference type="EMBL" id="MBB6103316.1"/>
    </source>
</evidence>
<keyword evidence="2" id="KW-1185">Reference proteome</keyword>
<protein>
    <submittedName>
        <fullName evidence="1">Uncharacterized protein</fullName>
    </submittedName>
</protein>
<name>A0A7W9WTH3_9BURK</name>
<dbReference type="EMBL" id="JACHBW010000008">
    <property type="protein sequence ID" value="MBB6103316.1"/>
    <property type="molecule type" value="Genomic_DNA"/>
</dbReference>
<organism evidence="1 2">
    <name type="scientific">Paraburkholderia bannensis</name>
    <dbReference type="NCBI Taxonomy" id="765414"/>
    <lineage>
        <taxon>Bacteria</taxon>
        <taxon>Pseudomonadati</taxon>
        <taxon>Pseudomonadota</taxon>
        <taxon>Betaproteobacteria</taxon>
        <taxon>Burkholderiales</taxon>
        <taxon>Burkholderiaceae</taxon>
        <taxon>Paraburkholderia</taxon>
    </lineage>
</organism>
<evidence type="ECO:0000313" key="2">
    <source>
        <dbReference type="Proteomes" id="UP000571554"/>
    </source>
</evidence>
<gene>
    <name evidence="1" type="ORF">F4827_003171</name>
</gene>
<reference evidence="1 2" key="1">
    <citation type="submission" date="2020-08" db="EMBL/GenBank/DDBJ databases">
        <title>Above-ground endophytic microbial communities from plants in different locations in the United States.</title>
        <authorList>
            <person name="Frank C."/>
        </authorList>
    </citation>
    <scope>NUCLEOTIDE SEQUENCE [LARGE SCALE GENOMIC DNA]</scope>
    <source>
        <strain evidence="1 2">WP4_2_2</strain>
    </source>
</reference>